<evidence type="ECO:0000313" key="6">
    <source>
        <dbReference type="Proteomes" id="UP001154420"/>
    </source>
</evidence>
<dbReference type="Proteomes" id="UP001154420">
    <property type="component" value="Unassembled WGS sequence"/>
</dbReference>
<dbReference type="PANTHER" id="PTHR32089:SF41">
    <property type="entry name" value="METHYL-ACCEPTING CHEMOTAXIS PROTEIN"/>
    <property type="match status" value="1"/>
</dbReference>
<dbReference type="GO" id="GO:0016020">
    <property type="term" value="C:membrane"/>
    <property type="evidence" value="ECO:0007669"/>
    <property type="project" value="InterPro"/>
</dbReference>
<dbReference type="GO" id="GO:0004888">
    <property type="term" value="F:transmembrane signaling receptor activity"/>
    <property type="evidence" value="ECO:0007669"/>
    <property type="project" value="InterPro"/>
</dbReference>
<dbReference type="Pfam" id="PF00015">
    <property type="entry name" value="MCPsignal"/>
    <property type="match status" value="1"/>
</dbReference>
<dbReference type="PRINTS" id="PR00260">
    <property type="entry name" value="CHEMTRNSDUCR"/>
</dbReference>
<reference evidence="5" key="1">
    <citation type="submission" date="2018-09" db="EMBL/GenBank/DDBJ databases">
        <title>Murine metabolic-syndrome-specific gut microbial biobank.</title>
        <authorList>
            <person name="Liu C."/>
        </authorList>
    </citation>
    <scope>NUCLEOTIDE SEQUENCE</scope>
    <source>
        <strain evidence="5">D42-62</strain>
    </source>
</reference>
<evidence type="ECO:0000256" key="3">
    <source>
        <dbReference type="PROSITE-ProRule" id="PRU00284"/>
    </source>
</evidence>
<dbReference type="AlphaFoldDB" id="A0A9X5BI63"/>
<dbReference type="GO" id="GO:0006935">
    <property type="term" value="P:chemotaxis"/>
    <property type="evidence" value="ECO:0007669"/>
    <property type="project" value="InterPro"/>
</dbReference>
<sequence length="312" mass="35008">MLFKKNTPKEIPQEVPVKDRLYPVQHVAQSIHEYQKEIAEKEVASLLELEMVKQSFHDVLNESDTFQDKLRDFGQTFSSINQVSEQFVSVKDEINQSAFTAQAKVDELKNSPVQAETYFTEMESTFESFQNNLKKIKDCTIRIVAIAEQTNILALNASIEAARAGESGRGFAVVATEVKNLANGIKELVVEVDESIHDVENGTSKLNESITISQKALNQNIQEMHDASDLFLHITEVADGATTVQAEIANVIEDSKASLEELFHFFERTKDQYQKVLGHIEHANNLGTTKSAMFEDVDNMLSQITPIIKELS</sequence>
<dbReference type="InterPro" id="IPR004089">
    <property type="entry name" value="MCPsignal_dom"/>
</dbReference>
<comment type="caution">
    <text evidence="5">The sequence shown here is derived from an EMBL/GenBank/DDBJ whole genome shotgun (WGS) entry which is preliminary data.</text>
</comment>
<organism evidence="5 6">
    <name type="scientific">Parablautia muri</name>
    <dbReference type="NCBI Taxonomy" id="2320879"/>
    <lineage>
        <taxon>Bacteria</taxon>
        <taxon>Bacillati</taxon>
        <taxon>Bacillota</taxon>
        <taxon>Clostridia</taxon>
        <taxon>Lachnospirales</taxon>
        <taxon>Lachnospiraceae</taxon>
        <taxon>Parablautia</taxon>
    </lineage>
</organism>
<dbReference type="SUPFAM" id="SSF58104">
    <property type="entry name" value="Methyl-accepting chemotaxis protein (MCP) signaling domain"/>
    <property type="match status" value="1"/>
</dbReference>
<comment type="similarity">
    <text evidence="2">Belongs to the methyl-accepting chemotaxis (MCP) protein family.</text>
</comment>
<dbReference type="RefSeq" id="WP_160561445.1">
    <property type="nucleotide sequence ID" value="NZ_QZDT01000038.1"/>
</dbReference>
<evidence type="ECO:0000259" key="4">
    <source>
        <dbReference type="PROSITE" id="PS50111"/>
    </source>
</evidence>
<accession>A0A9X5BI63</accession>
<dbReference type="OrthoDB" id="9816519at2"/>
<evidence type="ECO:0000256" key="1">
    <source>
        <dbReference type="ARBA" id="ARBA00023224"/>
    </source>
</evidence>
<protein>
    <submittedName>
        <fullName evidence="5">Chemotaxis protein</fullName>
    </submittedName>
</protein>
<dbReference type="PANTHER" id="PTHR32089">
    <property type="entry name" value="METHYL-ACCEPTING CHEMOTAXIS PROTEIN MCPB"/>
    <property type="match status" value="1"/>
</dbReference>
<keyword evidence="1 3" id="KW-0807">Transducer</keyword>
<keyword evidence="6" id="KW-1185">Reference proteome</keyword>
<dbReference type="Gene3D" id="1.10.287.950">
    <property type="entry name" value="Methyl-accepting chemotaxis protein"/>
    <property type="match status" value="1"/>
</dbReference>
<evidence type="ECO:0000256" key="2">
    <source>
        <dbReference type="ARBA" id="ARBA00029447"/>
    </source>
</evidence>
<dbReference type="GO" id="GO:0007165">
    <property type="term" value="P:signal transduction"/>
    <property type="evidence" value="ECO:0007669"/>
    <property type="project" value="UniProtKB-KW"/>
</dbReference>
<dbReference type="EMBL" id="QZDT01000038">
    <property type="protein sequence ID" value="NBJ94415.1"/>
    <property type="molecule type" value="Genomic_DNA"/>
</dbReference>
<feature type="domain" description="Methyl-accepting transducer" evidence="4">
    <location>
        <begin position="61"/>
        <end position="270"/>
    </location>
</feature>
<name>A0A9X5BI63_9FIRM</name>
<dbReference type="PROSITE" id="PS50111">
    <property type="entry name" value="CHEMOTAXIS_TRANSDUC_2"/>
    <property type="match status" value="1"/>
</dbReference>
<gene>
    <name evidence="5" type="ORF">D5281_17955</name>
</gene>
<dbReference type="SMART" id="SM00283">
    <property type="entry name" value="MA"/>
    <property type="match status" value="1"/>
</dbReference>
<evidence type="ECO:0000313" key="5">
    <source>
        <dbReference type="EMBL" id="NBJ94415.1"/>
    </source>
</evidence>
<dbReference type="InterPro" id="IPR004090">
    <property type="entry name" value="Chemotax_Me-accpt_rcpt"/>
</dbReference>
<proteinExistence type="inferred from homology"/>